<keyword evidence="1" id="KW-1133">Transmembrane helix</keyword>
<name>A0A512BEH0_9BACT</name>
<feature type="transmembrane region" description="Helical" evidence="1">
    <location>
        <begin position="59"/>
        <end position="78"/>
    </location>
</feature>
<feature type="transmembrane region" description="Helical" evidence="1">
    <location>
        <begin position="34"/>
        <end position="53"/>
    </location>
</feature>
<protein>
    <recommendedName>
        <fullName evidence="2">2TM domain-containing protein</fullName>
    </recommendedName>
</protein>
<evidence type="ECO:0000313" key="4">
    <source>
        <dbReference type="Proteomes" id="UP000321513"/>
    </source>
</evidence>
<keyword evidence="1" id="KW-0812">Transmembrane</keyword>
<dbReference type="OrthoDB" id="8965954at2"/>
<evidence type="ECO:0000259" key="2">
    <source>
        <dbReference type="Pfam" id="PF13239"/>
    </source>
</evidence>
<gene>
    <name evidence="3" type="ORF">SAE01_28650</name>
</gene>
<dbReference type="AlphaFoldDB" id="A0A512BEH0"/>
<organism evidence="3 4">
    <name type="scientific">Segetibacter aerophilus</name>
    <dbReference type="NCBI Taxonomy" id="670293"/>
    <lineage>
        <taxon>Bacteria</taxon>
        <taxon>Pseudomonadati</taxon>
        <taxon>Bacteroidota</taxon>
        <taxon>Chitinophagia</taxon>
        <taxon>Chitinophagales</taxon>
        <taxon>Chitinophagaceae</taxon>
        <taxon>Segetibacter</taxon>
    </lineage>
</organism>
<keyword evidence="4" id="KW-1185">Reference proteome</keyword>
<comment type="caution">
    <text evidence="3">The sequence shown here is derived from an EMBL/GenBank/DDBJ whole genome shotgun (WGS) entry which is preliminary data.</text>
</comment>
<evidence type="ECO:0000256" key="1">
    <source>
        <dbReference type="SAM" id="Phobius"/>
    </source>
</evidence>
<sequence>MQDEAFPLSRTTGDANVRDNELWQIARRRAAFKIGIFSYATVNCMLIAIWYFSSGPGSYFWPIWPLLGWGIGIATQYFHAYHGTSLFSTEREYEKLKNQEKN</sequence>
<feature type="domain" description="2TM" evidence="2">
    <location>
        <begin position="27"/>
        <end position="95"/>
    </location>
</feature>
<dbReference type="Pfam" id="PF13239">
    <property type="entry name" value="2TM"/>
    <property type="match status" value="1"/>
</dbReference>
<proteinExistence type="predicted"/>
<keyword evidence="1" id="KW-0472">Membrane</keyword>
<dbReference type="Proteomes" id="UP000321513">
    <property type="component" value="Unassembled WGS sequence"/>
</dbReference>
<dbReference type="RefSeq" id="WP_147204483.1">
    <property type="nucleotide sequence ID" value="NZ_BJYT01000010.1"/>
</dbReference>
<dbReference type="InterPro" id="IPR025698">
    <property type="entry name" value="2TM_dom"/>
</dbReference>
<accession>A0A512BEH0</accession>
<evidence type="ECO:0000313" key="3">
    <source>
        <dbReference type="EMBL" id="GEO10369.1"/>
    </source>
</evidence>
<reference evidence="3 4" key="1">
    <citation type="submission" date="2019-07" db="EMBL/GenBank/DDBJ databases">
        <title>Whole genome shotgun sequence of Segetibacter aerophilus NBRC 106135.</title>
        <authorList>
            <person name="Hosoyama A."/>
            <person name="Uohara A."/>
            <person name="Ohji S."/>
            <person name="Ichikawa N."/>
        </authorList>
    </citation>
    <scope>NUCLEOTIDE SEQUENCE [LARGE SCALE GENOMIC DNA]</scope>
    <source>
        <strain evidence="3 4">NBRC 106135</strain>
    </source>
</reference>
<dbReference type="EMBL" id="BJYT01000010">
    <property type="protein sequence ID" value="GEO10369.1"/>
    <property type="molecule type" value="Genomic_DNA"/>
</dbReference>